<dbReference type="RefSeq" id="WP_158947806.1">
    <property type="nucleotide sequence ID" value="NZ_CP046400.1"/>
</dbReference>
<reference evidence="2 3" key="1">
    <citation type="submission" date="2019-11" db="EMBL/GenBank/DDBJ databases">
        <authorList>
            <person name="Zheng R.K."/>
            <person name="Sun C.M."/>
        </authorList>
    </citation>
    <scope>NUCLEOTIDE SEQUENCE [LARGE SCALE GENOMIC DNA]</scope>
    <source>
        <strain evidence="2 3">SRB007</strain>
    </source>
</reference>
<dbReference type="Pfam" id="PF13483">
    <property type="entry name" value="Lactamase_B_3"/>
    <property type="match status" value="1"/>
</dbReference>
<protein>
    <submittedName>
        <fullName evidence="2">MBL fold metallo-hydrolase</fullName>
    </submittedName>
</protein>
<evidence type="ECO:0000259" key="1">
    <source>
        <dbReference type="SMART" id="SM00849"/>
    </source>
</evidence>
<organism evidence="2 3">
    <name type="scientific">Pseudodesulfovibrio cashew</name>
    <dbReference type="NCBI Taxonomy" id="2678688"/>
    <lineage>
        <taxon>Bacteria</taxon>
        <taxon>Pseudomonadati</taxon>
        <taxon>Thermodesulfobacteriota</taxon>
        <taxon>Desulfovibrionia</taxon>
        <taxon>Desulfovibrionales</taxon>
        <taxon>Desulfovibrionaceae</taxon>
    </lineage>
</organism>
<name>A0A6I6JJI9_9BACT</name>
<dbReference type="InterPro" id="IPR001279">
    <property type="entry name" value="Metallo-B-lactamas"/>
</dbReference>
<evidence type="ECO:0000313" key="3">
    <source>
        <dbReference type="Proteomes" id="UP000428328"/>
    </source>
</evidence>
<evidence type="ECO:0000313" key="2">
    <source>
        <dbReference type="EMBL" id="QGY40472.1"/>
    </source>
</evidence>
<keyword evidence="3" id="KW-1185">Reference proteome</keyword>
<keyword evidence="2" id="KW-0378">Hydrolase</keyword>
<dbReference type="AlphaFoldDB" id="A0A6I6JJI9"/>
<dbReference type="Gene3D" id="3.60.15.10">
    <property type="entry name" value="Ribonuclease Z/Hydroxyacylglutathione hydrolase-like"/>
    <property type="match status" value="1"/>
</dbReference>
<dbReference type="SMART" id="SM00849">
    <property type="entry name" value="Lactamase_B"/>
    <property type="match status" value="1"/>
</dbReference>
<dbReference type="SUPFAM" id="SSF56281">
    <property type="entry name" value="Metallo-hydrolase/oxidoreductase"/>
    <property type="match status" value="1"/>
</dbReference>
<sequence length="241" mass="27012">MRIVLTYIHHNCFVMKTPGRCYLFDYPNDSHLPPEAGELVARAVAGTDLTIFISHGHEDHLNSDIVSVAREASCVRYVLSDDMEEMRPEVIPPGREVLIVEPDETYRFGGLEIRTLLSNDLGVAFLVSDGKLRFYYGGDLAKWIWKAASEQERKFTSEFFRRAMERVASFSPHVAFSNVDRRLENLAGGLEAYSTAGARVFVPMHTFGDTAWLAGFKDLPGADGGDVFVYRHPGDSAEFII</sequence>
<feature type="domain" description="Metallo-beta-lactamase" evidence="1">
    <location>
        <begin position="9"/>
        <end position="205"/>
    </location>
</feature>
<accession>A0A6I6JJI9</accession>
<dbReference type="KEGG" id="psel:GM415_10160"/>
<dbReference type="InterPro" id="IPR036866">
    <property type="entry name" value="RibonucZ/Hydroxyglut_hydro"/>
</dbReference>
<dbReference type="Proteomes" id="UP000428328">
    <property type="component" value="Chromosome"/>
</dbReference>
<proteinExistence type="predicted"/>
<dbReference type="EMBL" id="CP046400">
    <property type="protein sequence ID" value="QGY40472.1"/>
    <property type="molecule type" value="Genomic_DNA"/>
</dbReference>
<dbReference type="GO" id="GO:0016787">
    <property type="term" value="F:hydrolase activity"/>
    <property type="evidence" value="ECO:0007669"/>
    <property type="project" value="UniProtKB-KW"/>
</dbReference>
<gene>
    <name evidence="2" type="ORF">GM415_10160</name>
</gene>